<dbReference type="EnsemblFungi" id="PTTG_29506-t43_1">
    <property type="protein sequence ID" value="PTTG_29506-t43_1-p1"/>
    <property type="gene ID" value="PTTG_29506"/>
</dbReference>
<accession>A0A180G3Q8</accession>
<proteinExistence type="predicted"/>
<evidence type="ECO:0000313" key="2">
    <source>
        <dbReference type="EMBL" id="OAV87274.1"/>
    </source>
</evidence>
<feature type="compositionally biased region" description="Polar residues" evidence="1">
    <location>
        <begin position="1"/>
        <end position="14"/>
    </location>
</feature>
<keyword evidence="4" id="KW-1185">Reference proteome</keyword>
<evidence type="ECO:0000313" key="3">
    <source>
        <dbReference type="EnsemblFungi" id="PTTG_29506-t43_1-p1"/>
    </source>
</evidence>
<evidence type="ECO:0000313" key="4">
    <source>
        <dbReference type="Proteomes" id="UP000005240"/>
    </source>
</evidence>
<dbReference type="OrthoDB" id="3046222at2759"/>
<reference evidence="3 4" key="3">
    <citation type="journal article" date="2017" name="G3 (Bethesda)">
        <title>Comparative analysis highlights variable genome content of wheat rusts and divergence of the mating loci.</title>
        <authorList>
            <person name="Cuomo C.A."/>
            <person name="Bakkeren G."/>
            <person name="Khalil H.B."/>
            <person name="Panwar V."/>
            <person name="Joly D."/>
            <person name="Linning R."/>
            <person name="Sakthikumar S."/>
            <person name="Song X."/>
            <person name="Adiconis X."/>
            <person name="Fan L."/>
            <person name="Goldberg J.M."/>
            <person name="Levin J.Z."/>
            <person name="Young S."/>
            <person name="Zeng Q."/>
            <person name="Anikster Y."/>
            <person name="Bruce M."/>
            <person name="Wang M."/>
            <person name="Yin C."/>
            <person name="McCallum B."/>
            <person name="Szabo L.J."/>
            <person name="Hulbert S."/>
            <person name="Chen X."/>
            <person name="Fellers J.P."/>
        </authorList>
    </citation>
    <scope>NUCLEOTIDE SEQUENCE</scope>
    <source>
        <strain evidence="4">Isolate 1-1 / race 1 (BBBD)</strain>
        <strain evidence="3">isolate 1-1 / race 1 (BBBD)</strain>
    </source>
</reference>
<dbReference type="VEuPathDB" id="FungiDB:PTTG_29506"/>
<protein>
    <submittedName>
        <fullName evidence="2 3">Uncharacterized protein</fullName>
    </submittedName>
</protein>
<dbReference type="EMBL" id="ADAS02000494">
    <property type="protein sequence ID" value="OAV87274.1"/>
    <property type="molecule type" value="Genomic_DNA"/>
</dbReference>
<dbReference type="AlphaFoldDB" id="A0A180G3Q8"/>
<gene>
    <name evidence="2" type="ORF">PTTG_29506</name>
</gene>
<name>A0A180G3Q8_PUCT1</name>
<dbReference type="STRING" id="630390.A0A180G3Q8"/>
<evidence type="ECO:0000256" key="1">
    <source>
        <dbReference type="SAM" id="MobiDB-lite"/>
    </source>
</evidence>
<reference evidence="2" key="2">
    <citation type="submission" date="2016-05" db="EMBL/GenBank/DDBJ databases">
        <title>Comparative analysis highlights variable genome content of wheat rusts and divergence of the mating loci.</title>
        <authorList>
            <person name="Cuomo C.A."/>
            <person name="Bakkeren G."/>
            <person name="Szabo L."/>
            <person name="Khalil H."/>
            <person name="Joly D."/>
            <person name="Goldberg J."/>
            <person name="Young S."/>
            <person name="Zeng Q."/>
            <person name="Fellers J."/>
        </authorList>
    </citation>
    <scope>NUCLEOTIDE SEQUENCE [LARGE SCALE GENOMIC DNA]</scope>
    <source>
        <strain evidence="2">1-1 BBBD Race 1</strain>
    </source>
</reference>
<dbReference type="Proteomes" id="UP000005240">
    <property type="component" value="Unassembled WGS sequence"/>
</dbReference>
<sequence length="895" mass="100704">MRKKITTANPTSHLNPRARPPTIASTPTIPTISTTKSATDSISTTNPDELKTKTAVNSDIANQAQSESNQNWQYPTAMDNGFSTYIDHGCILDRQGYPLYPNRSTTWTSGELSDYTALVFYGVIKMGVTMQAPRQLAMGKLRSSSSVTHPVKGWPVDAPGNFTGRAVLTRCSGWGLLRHRGFHDHRWPSSKKPDPLAKKDLMERIKANPKASALQLKIGQSSGPGQPSSSVVNIHELLGNSDWLRHLRRQILQQINFSSGSGRDNNKFMLDLFEWQQNGLDVISMACTRGQEHITFQTDWISQRLLDRGEQGNKLYSGGLISDVTYPFFATGYLLTTSMYCGDINRWIPVQLSWIRGLGKSYYTIHFTILFRQFMIPSLLPHKRKSMARSVVDFSKAQQKGFIAAYMDVFGKTNSNKAMQKLKGCREHFQQSVSSDGDDGLPSTTNAQESMHRVYYMFSTGKKTMLGGFSELFAFVKALEFDYSLTMRGPQEDVAHSIAWVKPTKRQRSAMNDGRPPDTTEALLNHPNKRSKGGRPPKSVKINRATHTTFMSYATEKEDNLKNRCWLAAALESLYAVYSPLWLRSPGGKQTDLFHVLVSHFTARTTKELIENKNLKSTLTRGSHKLFDEAHKLHPHSFFPGEYASCDFFMEIALDPKTNSSKVLETLFSVQETRNFTCPRKIHNKKIVHPRGDRRLFVLAVTPSMFANNGISPTEPDKLIVKWLSVGLAGTSALQCRSCNTSQPKKTRRSQPTDHEEPTSTGSFLDEVSHISFPDAKAPPHLYFHVDILTISDEEEQQAFMGQMNWPFKLTVSGEVYTLILRGFWGAKHYWGKVLRNVRGVTGVWLHNDRINAGFAQMVNPLPGSISGPHLHTSWLIYSQSWTQDEATFVEQSIN</sequence>
<reference evidence="2" key="1">
    <citation type="submission" date="2009-11" db="EMBL/GenBank/DDBJ databases">
        <authorList>
            <consortium name="The Broad Institute Genome Sequencing Platform"/>
            <person name="Ward D."/>
            <person name="Feldgarden M."/>
            <person name="Earl A."/>
            <person name="Young S.K."/>
            <person name="Zeng Q."/>
            <person name="Koehrsen M."/>
            <person name="Alvarado L."/>
            <person name="Berlin A."/>
            <person name="Bochicchio J."/>
            <person name="Borenstein D."/>
            <person name="Chapman S.B."/>
            <person name="Chen Z."/>
            <person name="Engels R."/>
            <person name="Freedman E."/>
            <person name="Gellesch M."/>
            <person name="Goldberg J."/>
            <person name="Griggs A."/>
            <person name="Gujja S."/>
            <person name="Heilman E."/>
            <person name="Heiman D."/>
            <person name="Hepburn T."/>
            <person name="Howarth C."/>
            <person name="Jen D."/>
            <person name="Larson L."/>
            <person name="Lewis B."/>
            <person name="Mehta T."/>
            <person name="Park D."/>
            <person name="Pearson M."/>
            <person name="Roberts A."/>
            <person name="Saif S."/>
            <person name="Shea T."/>
            <person name="Shenoy N."/>
            <person name="Sisk P."/>
            <person name="Stolte C."/>
            <person name="Sykes S."/>
            <person name="Thomson T."/>
            <person name="Walk T."/>
            <person name="White J."/>
            <person name="Yandava C."/>
            <person name="Izard J."/>
            <person name="Baranova O.V."/>
            <person name="Blanton J.M."/>
            <person name="Tanner A.C."/>
            <person name="Dewhirst F.E."/>
            <person name="Haas B."/>
            <person name="Nusbaum C."/>
            <person name="Birren B."/>
        </authorList>
    </citation>
    <scope>NUCLEOTIDE SEQUENCE [LARGE SCALE GENOMIC DNA]</scope>
    <source>
        <strain evidence="2">1-1 BBBD Race 1</strain>
    </source>
</reference>
<feature type="region of interest" description="Disordered" evidence="1">
    <location>
        <begin position="739"/>
        <end position="762"/>
    </location>
</feature>
<organism evidence="2">
    <name type="scientific">Puccinia triticina (isolate 1-1 / race 1 (BBBD))</name>
    <name type="common">Brown leaf rust fungus</name>
    <dbReference type="NCBI Taxonomy" id="630390"/>
    <lineage>
        <taxon>Eukaryota</taxon>
        <taxon>Fungi</taxon>
        <taxon>Dikarya</taxon>
        <taxon>Basidiomycota</taxon>
        <taxon>Pucciniomycotina</taxon>
        <taxon>Pucciniomycetes</taxon>
        <taxon>Pucciniales</taxon>
        <taxon>Pucciniaceae</taxon>
        <taxon>Puccinia</taxon>
    </lineage>
</organism>
<feature type="compositionally biased region" description="Low complexity" evidence="1">
    <location>
        <begin position="20"/>
        <end position="39"/>
    </location>
</feature>
<reference evidence="3" key="4">
    <citation type="submission" date="2025-05" db="UniProtKB">
        <authorList>
            <consortium name="EnsemblFungi"/>
        </authorList>
    </citation>
    <scope>IDENTIFICATION</scope>
    <source>
        <strain evidence="3">isolate 1-1 / race 1 (BBBD)</strain>
    </source>
</reference>
<feature type="region of interest" description="Disordered" evidence="1">
    <location>
        <begin position="1"/>
        <end position="52"/>
    </location>
</feature>
<feature type="region of interest" description="Disordered" evidence="1">
    <location>
        <begin position="505"/>
        <end position="540"/>
    </location>
</feature>